<keyword evidence="4" id="KW-0786">Thiamine pyrophosphate</keyword>
<dbReference type="PANTHER" id="PTHR42916">
    <property type="entry name" value="2-SUCCINYL-5-ENOLPYRUVYL-6-HYDROXY-3-CYCLOHEXENE-1-CARBOXYLATE SYNTHASE"/>
    <property type="match status" value="1"/>
</dbReference>
<protein>
    <recommendedName>
        <fullName evidence="6">Thiamine pyrophosphate enzyme N-terminal TPP-binding domain-containing protein</fullName>
    </recommendedName>
</protein>
<dbReference type="EMBL" id="ACNN01000020">
    <property type="protein sequence ID" value="EEN82799.1"/>
    <property type="molecule type" value="Genomic_DNA"/>
</dbReference>
<evidence type="ECO:0000313" key="7">
    <source>
        <dbReference type="EMBL" id="EEN82799.1"/>
    </source>
</evidence>
<gene>
    <name evidence="7" type="ORF">POREN0001_0282</name>
</gene>
<dbReference type="AlphaFoldDB" id="C3JAP5"/>
<organism evidence="7 8">
    <name type="scientific">Porphyromonas endodontalis (strain ATCC 35406 / DSM 24491 / JCM 8526 / CCUG 16442 / BCRC 14492 / NCTC 13058 / HG 370)</name>
    <name type="common">Bacteroides endodontalis</name>
    <dbReference type="NCBI Taxonomy" id="553175"/>
    <lineage>
        <taxon>Bacteria</taxon>
        <taxon>Pseudomonadati</taxon>
        <taxon>Bacteroidota</taxon>
        <taxon>Bacteroidia</taxon>
        <taxon>Bacteroidales</taxon>
        <taxon>Porphyromonadaceae</taxon>
        <taxon>Porphyromonas</taxon>
    </lineage>
</organism>
<dbReference type="Pfam" id="PF02776">
    <property type="entry name" value="TPP_enzyme_N"/>
    <property type="match status" value="1"/>
</dbReference>
<dbReference type="GO" id="GO:0030976">
    <property type="term" value="F:thiamine pyrophosphate binding"/>
    <property type="evidence" value="ECO:0007669"/>
    <property type="project" value="InterPro"/>
</dbReference>
<evidence type="ECO:0000256" key="4">
    <source>
        <dbReference type="ARBA" id="ARBA00023052"/>
    </source>
</evidence>
<keyword evidence="1" id="KW-0808">Transferase</keyword>
<dbReference type="STRING" id="553175.POREN0001_0282"/>
<dbReference type="SUPFAM" id="SSF52518">
    <property type="entry name" value="Thiamin diphosphate-binding fold (THDP-binding)"/>
    <property type="match status" value="2"/>
</dbReference>
<dbReference type="CDD" id="cd07037">
    <property type="entry name" value="TPP_PYR_MenD"/>
    <property type="match status" value="1"/>
</dbReference>
<evidence type="ECO:0000256" key="1">
    <source>
        <dbReference type="ARBA" id="ARBA00022679"/>
    </source>
</evidence>
<feature type="domain" description="Thiamine pyrophosphate enzyme N-terminal TPP-binding" evidence="6">
    <location>
        <begin position="12"/>
        <end position="122"/>
    </location>
</feature>
<proteinExistence type="predicted"/>
<dbReference type="GO" id="GO:0046872">
    <property type="term" value="F:metal ion binding"/>
    <property type="evidence" value="ECO:0007669"/>
    <property type="project" value="UniProtKB-KW"/>
</dbReference>
<dbReference type="GO" id="GO:0009234">
    <property type="term" value="P:menaquinone biosynthetic process"/>
    <property type="evidence" value="ECO:0007669"/>
    <property type="project" value="InterPro"/>
</dbReference>
<dbReference type="GO" id="GO:0070204">
    <property type="term" value="F:2-succinyl-5-enolpyruvyl-6-hydroxy-3-cyclohexene-1-carboxylic-acid synthase activity"/>
    <property type="evidence" value="ECO:0007669"/>
    <property type="project" value="InterPro"/>
</dbReference>
<name>C3JAP5_POREA</name>
<keyword evidence="8" id="KW-1185">Reference proteome</keyword>
<dbReference type="eggNOG" id="COG1165">
    <property type="taxonomic scope" value="Bacteria"/>
</dbReference>
<dbReference type="Gene3D" id="3.40.50.970">
    <property type="match status" value="2"/>
</dbReference>
<accession>C3JAP5</accession>
<dbReference type="PIRSF" id="PIRSF004983">
    <property type="entry name" value="MenD"/>
    <property type="match status" value="1"/>
</dbReference>
<evidence type="ECO:0000256" key="5">
    <source>
        <dbReference type="ARBA" id="ARBA00023211"/>
    </source>
</evidence>
<keyword evidence="3" id="KW-0460">Magnesium</keyword>
<evidence type="ECO:0000259" key="6">
    <source>
        <dbReference type="Pfam" id="PF02776"/>
    </source>
</evidence>
<evidence type="ECO:0000256" key="3">
    <source>
        <dbReference type="ARBA" id="ARBA00022842"/>
    </source>
</evidence>
<dbReference type="Gene3D" id="3.40.50.1220">
    <property type="entry name" value="TPP-binding domain"/>
    <property type="match status" value="1"/>
</dbReference>
<evidence type="ECO:0000313" key="8">
    <source>
        <dbReference type="Proteomes" id="UP000004295"/>
    </source>
</evidence>
<dbReference type="PANTHER" id="PTHR42916:SF1">
    <property type="entry name" value="PROTEIN PHYLLO, CHLOROPLASTIC"/>
    <property type="match status" value="1"/>
</dbReference>
<comment type="caution">
    <text evidence="7">The sequence shown here is derived from an EMBL/GenBank/DDBJ whole genome shotgun (WGS) entry which is preliminary data.</text>
</comment>
<dbReference type="RefSeq" id="WP_004333743.1">
    <property type="nucleotide sequence ID" value="NZ_ACNN01000020.1"/>
</dbReference>
<dbReference type="InterPro" id="IPR004433">
    <property type="entry name" value="MenaQ_synth_MenD"/>
</dbReference>
<dbReference type="Proteomes" id="UP000004295">
    <property type="component" value="Unassembled WGS sequence"/>
</dbReference>
<evidence type="ECO:0000256" key="2">
    <source>
        <dbReference type="ARBA" id="ARBA00022723"/>
    </source>
</evidence>
<reference evidence="7 8" key="1">
    <citation type="submission" date="2009-04" db="EMBL/GenBank/DDBJ databases">
        <authorList>
            <person name="Sebastian Y."/>
            <person name="Madupu R."/>
            <person name="Durkin A.S."/>
            <person name="Torralba M."/>
            <person name="Methe B."/>
            <person name="Sutton G.G."/>
            <person name="Strausberg R.L."/>
            <person name="Nelson K.E."/>
        </authorList>
    </citation>
    <scope>NUCLEOTIDE SEQUENCE [LARGE SCALE GENOMIC DNA]</scope>
    <source>
        <strain evidence="8">ATCC 35406 / BCRC 14492 / JCM 8526 / NCTC 13058 / HG 370</strain>
    </source>
</reference>
<keyword evidence="5" id="KW-0464">Manganese</keyword>
<sequence>MEFHYTSEKNHQILIALLKKKGIRYIIASPGATNVSFLSSVQSDPFFKIFSSVDERSAAYIACGMAAERQEPVVLSCTGATASRNYYPGMTEAFYRKLPIIAVTSTQISSRIGQHVPQVLDRRQIANDVALYSTTLPIVKDQEDFASCEAKVNEALIALTRKGGGPIHINIETSYSRNYGVKELPTVREIHYHTYTDIFPEITASKVGISIGSHVLMDRALVESIEFFCKKYNAIVFCDHTSGYYGKYKVVGALIGSQKSLDLHSIEPELVLHIGEVSGDYPSTRFYKGEVWRISEDGNLRDTFGKLSHLFEVAPKFFFDFYNKQTGTISREQSYHQTVQSLDSELRSKFPEVPFSNVWVAQQVIPLLPSGSSLHLGILNSLRAWNLFPLPQGVDGFSNVGGFGIDGGLSSCFGAALARPEKLFFIAIGDLAFFYDMNVLGNRHLGKNLRILLFNNGVGTEFRNYNHRAAEFGEDADAFMAARGHYGNKSPLLVKHFAEDLGFEYLSASSKEEFNEKYHAFVAPEIGNRPLLFEVFTDSQNESDALEQIANIKASKTLKTANVVGNLIRENLGNETFESLKGIAKKILH</sequence>
<dbReference type="GeneID" id="93365278"/>
<keyword evidence="2" id="KW-0479">Metal-binding</keyword>
<dbReference type="InterPro" id="IPR012001">
    <property type="entry name" value="Thiamin_PyroP_enz_TPP-bd_dom"/>
</dbReference>
<dbReference type="InterPro" id="IPR029061">
    <property type="entry name" value="THDP-binding"/>
</dbReference>